<dbReference type="Gene3D" id="3.90.550.10">
    <property type="entry name" value="Spore Coat Polysaccharide Biosynthesis Protein SpsA, Chain A"/>
    <property type="match status" value="1"/>
</dbReference>
<dbReference type="EMBL" id="JABAIK010000010">
    <property type="protein sequence ID" value="NLS13556.1"/>
    <property type="molecule type" value="Genomic_DNA"/>
</dbReference>
<dbReference type="InterPro" id="IPR029044">
    <property type="entry name" value="Nucleotide-diphossugar_trans"/>
</dbReference>
<dbReference type="InterPro" id="IPR050793">
    <property type="entry name" value="CMP-NeuNAc_synthase"/>
</dbReference>
<organism evidence="1 2">
    <name type="scientific">Vibrio agarilyticus</name>
    <dbReference type="NCBI Taxonomy" id="2726741"/>
    <lineage>
        <taxon>Bacteria</taxon>
        <taxon>Pseudomonadati</taxon>
        <taxon>Pseudomonadota</taxon>
        <taxon>Gammaproteobacteria</taxon>
        <taxon>Vibrionales</taxon>
        <taxon>Vibrionaceae</taxon>
        <taxon>Vibrio</taxon>
    </lineage>
</organism>
<dbReference type="InterPro" id="IPR003329">
    <property type="entry name" value="Cytidylyl_trans"/>
</dbReference>
<reference evidence="1 2" key="1">
    <citation type="submission" date="2020-04" db="EMBL/GenBank/DDBJ databases">
        <title>Vibrio sp. SM6, a novel species isolated from seawater.</title>
        <authorList>
            <person name="Wang X."/>
        </authorList>
    </citation>
    <scope>NUCLEOTIDE SEQUENCE [LARGE SCALE GENOMIC DNA]</scope>
    <source>
        <strain evidence="1 2">SM6</strain>
    </source>
</reference>
<keyword evidence="1" id="KW-0808">Transferase</keyword>
<keyword evidence="2" id="KW-1185">Reference proteome</keyword>
<evidence type="ECO:0000313" key="2">
    <source>
        <dbReference type="Proteomes" id="UP000535589"/>
    </source>
</evidence>
<evidence type="ECO:0000313" key="1">
    <source>
        <dbReference type="EMBL" id="NLS13556.1"/>
    </source>
</evidence>
<dbReference type="SUPFAM" id="SSF53448">
    <property type="entry name" value="Nucleotide-diphospho-sugar transferases"/>
    <property type="match status" value="1"/>
</dbReference>
<proteinExistence type="predicted"/>
<dbReference type="PANTHER" id="PTHR21485:SF6">
    <property type="entry name" value="N-ACYLNEURAMINATE CYTIDYLYLTRANSFERASE-RELATED"/>
    <property type="match status" value="1"/>
</dbReference>
<keyword evidence="1" id="KW-0548">Nucleotidyltransferase</keyword>
<dbReference type="PANTHER" id="PTHR21485">
    <property type="entry name" value="HAD SUPERFAMILY MEMBERS CMAS AND KDSC"/>
    <property type="match status" value="1"/>
</dbReference>
<dbReference type="GO" id="GO:0008781">
    <property type="term" value="F:N-acylneuraminate cytidylyltransferase activity"/>
    <property type="evidence" value="ECO:0007669"/>
    <property type="project" value="TreeGrafter"/>
</dbReference>
<comment type="caution">
    <text evidence="1">The sequence shown here is derived from an EMBL/GenBank/DDBJ whole genome shotgun (WGS) entry which is preliminary data.</text>
</comment>
<gene>
    <name evidence="1" type="ORF">HGP28_11700</name>
</gene>
<sequence length="232" mass="25840">MIHGKRVMAIIPARGGSKRLPRKNVLPLAGKPLIGWSIDAALNSKYVDHVFVSTDDQEIAEVARQFGINVPELRPAELATDTASSASVLSYTVEKFGSQVDIVVLLQPTSPLRTTEHIDQALDLYMAKQAISVISVTPCEHSPLWANTLPDDFSMEDFLPCHAQTRSQDLKPYYRLNGAVYVIDAQALKDMGSIPYTERTFAYEMGNHVSFDIDQQLDFELAEFFIQKQLAP</sequence>
<accession>A0A7X8YHJ0</accession>
<dbReference type="AlphaFoldDB" id="A0A7X8YHJ0"/>
<protein>
    <submittedName>
        <fullName evidence="1">Acylneuraminate cytidylyltransferase family protein</fullName>
    </submittedName>
</protein>
<dbReference type="RefSeq" id="WP_168836651.1">
    <property type="nucleotide sequence ID" value="NZ_JABAIK010000010.1"/>
</dbReference>
<dbReference type="Proteomes" id="UP000535589">
    <property type="component" value="Unassembled WGS sequence"/>
</dbReference>
<dbReference type="CDD" id="cd02513">
    <property type="entry name" value="CMP-NeuAc_Synthase"/>
    <property type="match status" value="1"/>
</dbReference>
<name>A0A7X8YHJ0_9VIBR</name>
<dbReference type="Pfam" id="PF02348">
    <property type="entry name" value="CTP_transf_3"/>
    <property type="match status" value="1"/>
</dbReference>